<dbReference type="Pfam" id="PF00497">
    <property type="entry name" value="SBP_bac_3"/>
    <property type="match status" value="1"/>
</dbReference>
<keyword evidence="1" id="KW-0732">Signal</keyword>
<gene>
    <name evidence="3" type="ORF">DBO85_00280</name>
</gene>
<protein>
    <submittedName>
        <fullName evidence="3">Amino acid ABC transporter substrate-binding protein</fullName>
    </submittedName>
</protein>
<dbReference type="PANTHER" id="PTHR38834">
    <property type="entry name" value="PERIPLASMIC SUBSTRATE BINDING PROTEIN FAMILY 3"/>
    <property type="match status" value="1"/>
</dbReference>
<evidence type="ECO:0000259" key="2">
    <source>
        <dbReference type="Pfam" id="PF00497"/>
    </source>
</evidence>
<dbReference type="Proteomes" id="UP000244064">
    <property type="component" value="Unassembled WGS sequence"/>
</dbReference>
<feature type="signal peptide" evidence="1">
    <location>
        <begin position="1"/>
        <end position="34"/>
    </location>
</feature>
<dbReference type="AlphaFoldDB" id="A0A2T5PEF1"/>
<evidence type="ECO:0000313" key="3">
    <source>
        <dbReference type="EMBL" id="PTU76112.1"/>
    </source>
</evidence>
<dbReference type="InterPro" id="IPR001638">
    <property type="entry name" value="Solute-binding_3/MltF_N"/>
</dbReference>
<feature type="chain" id="PRO_5015432061" evidence="1">
    <location>
        <begin position="35"/>
        <end position="270"/>
    </location>
</feature>
<sequence length="270" mass="30563">MPALPGSLRRMHAMHPPRVLAAAVLSLMIATQTAAEPLQLYTEEYPPVSFSENGEVDGMATEVVRELLRRLGEPASIQSLPWARSLQIVLRTPNTALYTTIRNPQRERQFKWVGPLVVSEDNFYALRGSGLQVSHPEQLHALGPIAVPRAWSTYQELRETGLPNLLPVNEPEQVFRMLKHGRVKVIVADNLSFLSHGSQAQQVDFLASEDVEAIYNHRTSYGYIAFWRDTPDARVQRWQVELDTMKRDGSFAQIHQRWLGDTPPAPLREP</sequence>
<dbReference type="SUPFAM" id="SSF53850">
    <property type="entry name" value="Periplasmic binding protein-like II"/>
    <property type="match status" value="1"/>
</dbReference>
<feature type="domain" description="Solute-binding protein family 3/N-terminal" evidence="2">
    <location>
        <begin position="42"/>
        <end position="260"/>
    </location>
</feature>
<dbReference type="PANTHER" id="PTHR38834:SF3">
    <property type="entry name" value="SOLUTE-BINDING PROTEIN FAMILY 3_N-TERMINAL DOMAIN-CONTAINING PROTEIN"/>
    <property type="match status" value="1"/>
</dbReference>
<evidence type="ECO:0000313" key="4">
    <source>
        <dbReference type="Proteomes" id="UP000244064"/>
    </source>
</evidence>
<accession>A0A2T5PEF1</accession>
<name>A0A2T5PEF1_9PSED</name>
<keyword evidence="4" id="KW-1185">Reference proteome</keyword>
<proteinExistence type="predicted"/>
<reference evidence="3 4" key="1">
    <citation type="submission" date="2018-04" db="EMBL/GenBank/DDBJ databases">
        <title>Pseudomonas sp. nov., isolated from mangrove soil.</title>
        <authorList>
            <person name="Chen C."/>
        </authorList>
    </citation>
    <scope>NUCLEOTIDE SEQUENCE [LARGE SCALE GENOMIC DNA]</scope>
    <source>
        <strain evidence="3 4">TC-11</strain>
    </source>
</reference>
<evidence type="ECO:0000256" key="1">
    <source>
        <dbReference type="SAM" id="SignalP"/>
    </source>
</evidence>
<comment type="caution">
    <text evidence="3">The sequence shown here is derived from an EMBL/GenBank/DDBJ whole genome shotgun (WGS) entry which is preliminary data.</text>
</comment>
<organism evidence="3 4">
    <name type="scientific">Pseudomonas mangrovi</name>
    <dbReference type="NCBI Taxonomy" id="2161748"/>
    <lineage>
        <taxon>Bacteria</taxon>
        <taxon>Pseudomonadati</taxon>
        <taxon>Pseudomonadota</taxon>
        <taxon>Gammaproteobacteria</taxon>
        <taxon>Pseudomonadales</taxon>
        <taxon>Pseudomonadaceae</taxon>
        <taxon>Pseudomonas</taxon>
    </lineage>
</organism>
<dbReference type="Gene3D" id="3.40.190.10">
    <property type="entry name" value="Periplasmic binding protein-like II"/>
    <property type="match status" value="2"/>
</dbReference>
<dbReference type="EMBL" id="QASN01000002">
    <property type="protein sequence ID" value="PTU76112.1"/>
    <property type="molecule type" value="Genomic_DNA"/>
</dbReference>